<keyword evidence="1" id="KW-1133">Transmembrane helix</keyword>
<evidence type="ECO:0008006" key="4">
    <source>
        <dbReference type="Google" id="ProtNLM"/>
    </source>
</evidence>
<dbReference type="EMBL" id="CP050468">
    <property type="protein sequence ID" value="UTZ28893.1"/>
    <property type="molecule type" value="Genomic_DNA"/>
</dbReference>
<proteinExistence type="predicted"/>
<dbReference type="Proteomes" id="UP001058687">
    <property type="component" value="Chromosome 2"/>
</dbReference>
<keyword evidence="1" id="KW-0812">Transmembrane</keyword>
<accession>A0AAE9N5D0</accession>
<feature type="transmembrane region" description="Helical" evidence="1">
    <location>
        <begin position="113"/>
        <end position="134"/>
    </location>
</feature>
<feature type="transmembrane region" description="Helical" evidence="1">
    <location>
        <begin position="81"/>
        <end position="101"/>
    </location>
</feature>
<sequence length="163" mass="17849">MNSLIGLVLGFVLVMPLAVLLHELGHATPQLMTGHSAEIRLGSGSNAKELRVGKLKLLITPLSMNVGFASIERNVSKNLQAVSLLMGPVVSLILCIGLYFLSRYELPYLAEYLVNFGLYFSLFQFLFTSIPIYYPSYFGAYEGMPSDGRQVLELLGVLKGQGS</sequence>
<keyword evidence="1" id="KW-0472">Membrane</keyword>
<dbReference type="RefSeq" id="WP_010647331.1">
    <property type="nucleotide sequence ID" value="NZ_CP030790.1"/>
</dbReference>
<name>A0AAE9N5D0_9VIBR</name>
<evidence type="ECO:0000313" key="2">
    <source>
        <dbReference type="EMBL" id="UTZ28893.1"/>
    </source>
</evidence>
<evidence type="ECO:0000313" key="3">
    <source>
        <dbReference type="Proteomes" id="UP001058687"/>
    </source>
</evidence>
<dbReference type="AlphaFoldDB" id="A0AAE9N5D0"/>
<reference evidence="2" key="1">
    <citation type="submission" date="2020-03" db="EMBL/GenBank/DDBJ databases">
        <title>Five strains of Vibrio campbellii isolated from Mariana Trench.</title>
        <authorList>
            <person name="Liang J."/>
            <person name="Zhang X.-H."/>
        </authorList>
    </citation>
    <scope>NUCLEOTIDE SEQUENCE</scope>
    <source>
        <strain evidence="2">LJC014</strain>
    </source>
</reference>
<evidence type="ECO:0000256" key="1">
    <source>
        <dbReference type="SAM" id="Phobius"/>
    </source>
</evidence>
<protein>
    <recommendedName>
        <fullName evidence="4">Peptidase M50 domain-containing protein</fullName>
    </recommendedName>
</protein>
<organism evidence="2 3">
    <name type="scientific">Vibrio campbellii</name>
    <dbReference type="NCBI Taxonomy" id="680"/>
    <lineage>
        <taxon>Bacteria</taxon>
        <taxon>Pseudomonadati</taxon>
        <taxon>Pseudomonadota</taxon>
        <taxon>Gammaproteobacteria</taxon>
        <taxon>Vibrionales</taxon>
        <taxon>Vibrionaceae</taxon>
        <taxon>Vibrio</taxon>
    </lineage>
</organism>
<gene>
    <name evidence="2" type="ORF">HB761_19685</name>
</gene>